<evidence type="ECO:0000313" key="3">
    <source>
        <dbReference type="EMBL" id="RHA86773.1"/>
    </source>
</evidence>
<proteinExistence type="predicted"/>
<evidence type="ECO:0000313" key="5">
    <source>
        <dbReference type="Proteomes" id="UP000284548"/>
    </source>
</evidence>
<accession>A0A3R6EJU3</accession>
<organism evidence="4 5">
    <name type="scientific">Segatella copri</name>
    <dbReference type="NCBI Taxonomy" id="165179"/>
    <lineage>
        <taxon>Bacteria</taxon>
        <taxon>Pseudomonadati</taxon>
        <taxon>Bacteroidota</taxon>
        <taxon>Bacteroidia</taxon>
        <taxon>Bacteroidales</taxon>
        <taxon>Prevotellaceae</taxon>
        <taxon>Segatella</taxon>
    </lineage>
</organism>
<evidence type="ECO:0000313" key="4">
    <source>
        <dbReference type="EMBL" id="RHH85261.1"/>
    </source>
</evidence>
<evidence type="ECO:0000313" key="7">
    <source>
        <dbReference type="Proteomes" id="UP000286077"/>
    </source>
</evidence>
<dbReference type="Proteomes" id="UP000284990">
    <property type="component" value="Unassembled WGS sequence"/>
</dbReference>
<dbReference type="RefSeq" id="WP_118140835.1">
    <property type="nucleotide sequence ID" value="NZ_JAQEAK010000069.1"/>
</dbReference>
<evidence type="ECO:0000256" key="1">
    <source>
        <dbReference type="SAM" id="MobiDB-lite"/>
    </source>
</evidence>
<gene>
    <name evidence="4" type="ORF">DW192_00580</name>
    <name evidence="3" type="ORF">DW916_07870</name>
    <name evidence="2" type="ORF">DWV60_11645</name>
</gene>
<feature type="compositionally biased region" description="Basic and acidic residues" evidence="1">
    <location>
        <begin position="108"/>
        <end position="123"/>
    </location>
</feature>
<comment type="caution">
    <text evidence="4">The sequence shown here is derived from an EMBL/GenBank/DDBJ whole genome shotgun (WGS) entry which is preliminary data.</text>
</comment>
<dbReference type="Proteomes" id="UP000284548">
    <property type="component" value="Unassembled WGS sequence"/>
</dbReference>
<dbReference type="EMBL" id="QRKB01000001">
    <property type="protein sequence ID" value="RHH85261.1"/>
    <property type="molecule type" value="Genomic_DNA"/>
</dbReference>
<feature type="compositionally biased region" description="Basic and acidic residues" evidence="1">
    <location>
        <begin position="55"/>
        <end position="99"/>
    </location>
</feature>
<feature type="region of interest" description="Disordered" evidence="1">
    <location>
        <begin position="45"/>
        <end position="152"/>
    </location>
</feature>
<name>A0A3R6EJU3_9BACT</name>
<evidence type="ECO:0000313" key="6">
    <source>
        <dbReference type="Proteomes" id="UP000284990"/>
    </source>
</evidence>
<sequence>MRGEVISPFRDKFHFNTIYEVGAILDFDEERMNSLIERKLCKMLEVQNDNSSASPKDDKEIKDTPKKEVLNDGKENPKEDEDKKSEETPKKEVLKEKKESKTKKEKTPKKDAAESTEETSEKENVEEELDEKAKSEQEAAKKIAEAMSQAQK</sequence>
<feature type="compositionally biased region" description="Basic and acidic residues" evidence="1">
    <location>
        <begin position="131"/>
        <end position="144"/>
    </location>
</feature>
<evidence type="ECO:0000313" key="2">
    <source>
        <dbReference type="EMBL" id="RGW66578.1"/>
    </source>
</evidence>
<dbReference type="AlphaFoldDB" id="A0A3R6EJU3"/>
<dbReference type="EMBL" id="QSFW01000014">
    <property type="protein sequence ID" value="RHA86773.1"/>
    <property type="molecule type" value="Genomic_DNA"/>
</dbReference>
<protein>
    <submittedName>
        <fullName evidence="4">Uncharacterized protein</fullName>
    </submittedName>
</protein>
<reference evidence="5 6" key="1">
    <citation type="submission" date="2018-08" db="EMBL/GenBank/DDBJ databases">
        <title>A genome reference for cultivated species of the human gut microbiota.</title>
        <authorList>
            <person name="Zou Y."/>
            <person name="Xue W."/>
            <person name="Luo G."/>
        </authorList>
    </citation>
    <scope>NUCLEOTIDE SEQUENCE [LARGE SCALE GENOMIC DNA]</scope>
    <source>
        <strain evidence="2 7">AF11-14</strain>
        <strain evidence="4 5">AM16-54</strain>
        <strain evidence="3 6">AM42-23AC</strain>
    </source>
</reference>
<dbReference type="Proteomes" id="UP000286077">
    <property type="component" value="Unassembled WGS sequence"/>
</dbReference>
<dbReference type="EMBL" id="QSAQ01000031">
    <property type="protein sequence ID" value="RGW66578.1"/>
    <property type="molecule type" value="Genomic_DNA"/>
</dbReference>